<evidence type="ECO:0000313" key="2">
    <source>
        <dbReference type="Proteomes" id="UP000245207"/>
    </source>
</evidence>
<dbReference type="AlphaFoldDB" id="A0A2U1PDT5"/>
<keyword evidence="2" id="KW-1185">Reference proteome</keyword>
<proteinExistence type="predicted"/>
<gene>
    <name evidence="1" type="ORF">CTI12_AA158480</name>
</gene>
<accession>A0A2U1PDT5</accession>
<protein>
    <submittedName>
        <fullName evidence="1">Uncharacterized protein</fullName>
    </submittedName>
</protein>
<evidence type="ECO:0000313" key="1">
    <source>
        <dbReference type="EMBL" id="PWA83879.1"/>
    </source>
</evidence>
<dbReference type="EMBL" id="PKPP01001292">
    <property type="protein sequence ID" value="PWA83879.1"/>
    <property type="molecule type" value="Genomic_DNA"/>
</dbReference>
<dbReference type="Proteomes" id="UP000245207">
    <property type="component" value="Unassembled WGS sequence"/>
</dbReference>
<name>A0A2U1PDT5_ARTAN</name>
<organism evidence="1 2">
    <name type="scientific">Artemisia annua</name>
    <name type="common">Sweet wormwood</name>
    <dbReference type="NCBI Taxonomy" id="35608"/>
    <lineage>
        <taxon>Eukaryota</taxon>
        <taxon>Viridiplantae</taxon>
        <taxon>Streptophyta</taxon>
        <taxon>Embryophyta</taxon>
        <taxon>Tracheophyta</taxon>
        <taxon>Spermatophyta</taxon>
        <taxon>Magnoliopsida</taxon>
        <taxon>eudicotyledons</taxon>
        <taxon>Gunneridae</taxon>
        <taxon>Pentapetalae</taxon>
        <taxon>asterids</taxon>
        <taxon>campanulids</taxon>
        <taxon>Asterales</taxon>
        <taxon>Asteraceae</taxon>
        <taxon>Asteroideae</taxon>
        <taxon>Anthemideae</taxon>
        <taxon>Artemisiinae</taxon>
        <taxon>Artemisia</taxon>
    </lineage>
</organism>
<sequence length="90" mass="9830">MMVTIRPPPDPDPSIKDFSFIVEIGGLGIKIPLSSMTNSNGANKIGTQYRNQDSELLLPSDEAPYFDADSVICRMVLYAPNARDSGVRIT</sequence>
<comment type="caution">
    <text evidence="1">The sequence shown here is derived from an EMBL/GenBank/DDBJ whole genome shotgun (WGS) entry which is preliminary data.</text>
</comment>
<reference evidence="1 2" key="1">
    <citation type="journal article" date="2018" name="Mol. Plant">
        <title>The genome of Artemisia annua provides insight into the evolution of Asteraceae family and artemisinin biosynthesis.</title>
        <authorList>
            <person name="Shen Q."/>
            <person name="Zhang L."/>
            <person name="Liao Z."/>
            <person name="Wang S."/>
            <person name="Yan T."/>
            <person name="Shi P."/>
            <person name="Liu M."/>
            <person name="Fu X."/>
            <person name="Pan Q."/>
            <person name="Wang Y."/>
            <person name="Lv Z."/>
            <person name="Lu X."/>
            <person name="Zhang F."/>
            <person name="Jiang W."/>
            <person name="Ma Y."/>
            <person name="Chen M."/>
            <person name="Hao X."/>
            <person name="Li L."/>
            <person name="Tang Y."/>
            <person name="Lv G."/>
            <person name="Zhou Y."/>
            <person name="Sun X."/>
            <person name="Brodelius P.E."/>
            <person name="Rose J.K.C."/>
            <person name="Tang K."/>
        </authorList>
    </citation>
    <scope>NUCLEOTIDE SEQUENCE [LARGE SCALE GENOMIC DNA]</scope>
    <source>
        <strain evidence="2">cv. Huhao1</strain>
        <tissue evidence="1">Leaf</tissue>
    </source>
</reference>